<feature type="compositionally biased region" description="Polar residues" evidence="7">
    <location>
        <begin position="269"/>
        <end position="287"/>
    </location>
</feature>
<evidence type="ECO:0000256" key="2">
    <source>
        <dbReference type="ARBA" id="ARBA00022491"/>
    </source>
</evidence>
<dbReference type="GO" id="GO:0010468">
    <property type="term" value="P:regulation of gene expression"/>
    <property type="evidence" value="ECO:0007669"/>
    <property type="project" value="UniProtKB-ARBA"/>
</dbReference>
<dbReference type="SMART" id="SM01401">
    <property type="entry name" value="Sds3"/>
    <property type="match status" value="1"/>
</dbReference>
<dbReference type="Pfam" id="PF08598">
    <property type="entry name" value="Sds3"/>
    <property type="match status" value="1"/>
</dbReference>
<evidence type="ECO:0000313" key="9">
    <source>
        <dbReference type="Proteomes" id="UP000193560"/>
    </source>
</evidence>
<keyword evidence="9" id="KW-1185">Reference proteome</keyword>
<dbReference type="AlphaFoldDB" id="A0A1X2IIN1"/>
<dbReference type="EMBL" id="MCGE01000010">
    <property type="protein sequence ID" value="ORZ17171.1"/>
    <property type="molecule type" value="Genomic_DNA"/>
</dbReference>
<dbReference type="Proteomes" id="UP000193560">
    <property type="component" value="Unassembled WGS sequence"/>
</dbReference>
<evidence type="ECO:0000256" key="7">
    <source>
        <dbReference type="SAM" id="MobiDB-lite"/>
    </source>
</evidence>
<keyword evidence="6" id="KW-0175">Coiled coil</keyword>
<evidence type="ECO:0000256" key="3">
    <source>
        <dbReference type="ARBA" id="ARBA00023015"/>
    </source>
</evidence>
<gene>
    <name evidence="8" type="ORF">BCR42DRAFT_491078</name>
</gene>
<keyword evidence="5" id="KW-0539">Nucleus</keyword>
<keyword evidence="3" id="KW-0805">Transcription regulation</keyword>
<dbReference type="STRING" id="90262.A0A1X2IIN1"/>
<comment type="caution">
    <text evidence="8">The sequence shown here is derived from an EMBL/GenBank/DDBJ whole genome shotgun (WGS) entry which is preliminary data.</text>
</comment>
<proteinExistence type="predicted"/>
<feature type="region of interest" description="Disordered" evidence="7">
    <location>
        <begin position="171"/>
        <end position="352"/>
    </location>
</feature>
<evidence type="ECO:0000256" key="6">
    <source>
        <dbReference type="SAM" id="Coils"/>
    </source>
</evidence>
<sequence length="606" mass="67297">MLPQFGYIVAQAGADSRLPSQGLYGRSHSRSPSPPSAQQSQQQQSNPQLQQQTQQQQQQQQVQQQNQSIHGSATMNKETKSYYSAAPRSPSADPTSMHQKVAGNPSRSAMLPPSAATPSTSHMQQQQQPPVPPYMYSTTSVPPHIASSHGGHMDYNAHYYAGYDRGTGIESHQQAAGTGASFRPLQQAPPRPTSATTYPWQPHDPYMDHSYRIPPASSSASAAAAAPTPSAWNIPPPPPPSIYMPPHGHPPPPPPSSSMGAPPPMSPSGNQQKTAPYSSMSSGTNVYQQQQQQNGPPPPLPKTTTATHDIHHHHGGPPPPPLPPTTTSAAAPATSSATHRHYVMEPPPSTHDIIATKDTSIYGSSVHVKQQPPSTTRWNQDDTTGLNESKMFRRLREYNQLMAWMDNEFWEQNDEVYQEKLQSLQKELKSIQEGDHAAFQELVTDLEIIRDQTIESALCFENYQMTMTKQDLDLDVMLIEEEFKNDSQHLNEVIMLVIDEHRKQIKDDREDTDELDTDGIFREAYTRIQQKRNLRKRTAHHIHANGDRPSPSRQETSSRGRRLKNTTVPPHNINAALTAKEEDDVESEYMAMKGVLPKRNGGTSRR</sequence>
<feature type="compositionally biased region" description="Low complexity" evidence="7">
    <location>
        <begin position="81"/>
        <end position="96"/>
    </location>
</feature>
<dbReference type="GO" id="GO:0005654">
    <property type="term" value="C:nucleoplasm"/>
    <property type="evidence" value="ECO:0007669"/>
    <property type="project" value="UniProtKB-ARBA"/>
</dbReference>
<feature type="compositionally biased region" description="Pro residues" evidence="7">
    <location>
        <begin position="234"/>
        <end position="266"/>
    </location>
</feature>
<feature type="region of interest" description="Disordered" evidence="7">
    <location>
        <begin position="532"/>
        <end position="585"/>
    </location>
</feature>
<feature type="compositionally biased region" description="Low complexity" evidence="7">
    <location>
        <begin position="214"/>
        <end position="233"/>
    </location>
</feature>
<accession>A0A1X2IIN1</accession>
<comment type="subcellular location">
    <subcellularLocation>
        <location evidence="1">Nucleus</location>
    </subcellularLocation>
</comment>
<evidence type="ECO:0000256" key="1">
    <source>
        <dbReference type="ARBA" id="ARBA00004123"/>
    </source>
</evidence>
<feature type="compositionally biased region" description="Basic residues" evidence="7">
    <location>
        <begin position="532"/>
        <end position="543"/>
    </location>
</feature>
<keyword evidence="4" id="KW-0804">Transcription</keyword>
<feature type="compositionally biased region" description="Low complexity" evidence="7">
    <location>
        <begin position="36"/>
        <end position="68"/>
    </location>
</feature>
<organism evidence="8 9">
    <name type="scientific">Absidia repens</name>
    <dbReference type="NCBI Taxonomy" id="90262"/>
    <lineage>
        <taxon>Eukaryota</taxon>
        <taxon>Fungi</taxon>
        <taxon>Fungi incertae sedis</taxon>
        <taxon>Mucoromycota</taxon>
        <taxon>Mucoromycotina</taxon>
        <taxon>Mucoromycetes</taxon>
        <taxon>Mucorales</taxon>
        <taxon>Cunninghamellaceae</taxon>
        <taxon>Absidia</taxon>
    </lineage>
</organism>
<evidence type="ECO:0000256" key="4">
    <source>
        <dbReference type="ARBA" id="ARBA00023163"/>
    </source>
</evidence>
<evidence type="ECO:0000313" key="8">
    <source>
        <dbReference type="EMBL" id="ORZ17171.1"/>
    </source>
</evidence>
<protein>
    <submittedName>
        <fullName evidence="8">Sds3-like-domain-containing protein</fullName>
    </submittedName>
</protein>
<feature type="region of interest" description="Disordered" evidence="7">
    <location>
        <begin position="13"/>
        <end position="149"/>
    </location>
</feature>
<keyword evidence="2" id="KW-0678">Repressor</keyword>
<reference evidence="8 9" key="1">
    <citation type="submission" date="2016-07" db="EMBL/GenBank/DDBJ databases">
        <title>Pervasive Adenine N6-methylation of Active Genes in Fungi.</title>
        <authorList>
            <consortium name="DOE Joint Genome Institute"/>
            <person name="Mondo S.J."/>
            <person name="Dannebaum R.O."/>
            <person name="Kuo R.C."/>
            <person name="Labutti K."/>
            <person name="Haridas S."/>
            <person name="Kuo A."/>
            <person name="Salamov A."/>
            <person name="Ahrendt S.R."/>
            <person name="Lipzen A."/>
            <person name="Sullivan W."/>
            <person name="Andreopoulos W.B."/>
            <person name="Clum A."/>
            <person name="Lindquist E."/>
            <person name="Daum C."/>
            <person name="Ramamoorthy G.K."/>
            <person name="Gryganskyi A."/>
            <person name="Culley D."/>
            <person name="Magnuson J.K."/>
            <person name="James T.Y."/>
            <person name="O'Malley M.A."/>
            <person name="Stajich J.E."/>
            <person name="Spatafora J.W."/>
            <person name="Visel A."/>
            <person name="Grigoriev I.V."/>
        </authorList>
    </citation>
    <scope>NUCLEOTIDE SEQUENCE [LARGE SCALE GENOMIC DNA]</scope>
    <source>
        <strain evidence="8 9">NRRL 1336</strain>
    </source>
</reference>
<name>A0A1X2IIN1_9FUNG</name>
<dbReference type="InterPro" id="IPR013907">
    <property type="entry name" value="Sds3"/>
</dbReference>
<feature type="coiled-coil region" evidence="6">
    <location>
        <begin position="407"/>
        <end position="434"/>
    </location>
</feature>
<feature type="compositionally biased region" description="Low complexity" evidence="7">
    <location>
        <begin position="325"/>
        <end position="337"/>
    </location>
</feature>
<evidence type="ECO:0000256" key="5">
    <source>
        <dbReference type="ARBA" id="ARBA00023242"/>
    </source>
</evidence>
<dbReference type="OrthoDB" id="70376at2759"/>